<accession>A0A6C0AGD5</accession>
<evidence type="ECO:0000313" key="1">
    <source>
        <dbReference type="EMBL" id="QHS78828.1"/>
    </source>
</evidence>
<dbReference type="EMBL" id="MN740605">
    <property type="protein sequence ID" value="QHS78828.1"/>
    <property type="molecule type" value="Genomic_DNA"/>
</dbReference>
<organism evidence="1">
    <name type="scientific">viral metagenome</name>
    <dbReference type="NCBI Taxonomy" id="1070528"/>
    <lineage>
        <taxon>unclassified sequences</taxon>
        <taxon>metagenomes</taxon>
        <taxon>organismal metagenomes</taxon>
    </lineage>
</organism>
<dbReference type="AlphaFoldDB" id="A0A6C0AGD5"/>
<name>A0A6C0AGD5_9ZZZZ</name>
<dbReference type="InterPro" id="IPR011852">
    <property type="entry name" value="TRAP_TAXI"/>
</dbReference>
<dbReference type="Gene3D" id="3.40.190.10">
    <property type="entry name" value="Periplasmic binding protein-like II"/>
    <property type="match status" value="1"/>
</dbReference>
<dbReference type="SUPFAM" id="SSF53850">
    <property type="entry name" value="Periplasmic binding protein-like II"/>
    <property type="match status" value="1"/>
</dbReference>
<proteinExistence type="predicted"/>
<sequence length="530" mass="61562">MNKPVCILIILILIYLFYKRNSITESFYIKQIYNPSYLERNPLVCYVSESEEYLDKYYFENIIGKKFPIKITTNKSDMFSADLALLPENIILEKKQNNSYPYDYLSHIKDVSFYLVELANSEIEYNSISEMKGKKIYLCKNGYTDILWNKLINFLNLKENNIKFVYYSDPEIAKNALKNKEADAIAMLTSHPNDYIFDMSYEMKLHFIPLKIDDNLIDIAQYTMKGLRKTKISCKQYRYPYLKQNYESFGFSHSLFISKNLPKNIVEDITKYVFQPKEGITRSAALGGSYYIPFSIGTRSWLEKQGYISISDVTEDPGCTLLAGKSVCTGEAGKYAKHVYNRDFWGSTVQNDPTVVGYLKETNNRAEAEFKPKDTCKYDNDDSGKYQCEYKRVCPENYASRSIFRRVIDDSYLCFEDISIKPEANCTRDGKTWDRPCLDNTDCPFYKANQNYPNEFGKCLNDGFCELPLGVTRKAYRKYESTPICHNCPPSNPKCCTKTEIMASPDFAFKNDRMERLKNSKELLLRGIIV</sequence>
<protein>
    <submittedName>
        <fullName evidence="1">Uncharacterized protein</fullName>
    </submittedName>
</protein>
<dbReference type="Pfam" id="PF16868">
    <property type="entry name" value="NMT1_3"/>
    <property type="match status" value="1"/>
</dbReference>
<reference evidence="1" key="1">
    <citation type="journal article" date="2020" name="Nature">
        <title>Giant virus diversity and host interactions through global metagenomics.</title>
        <authorList>
            <person name="Schulz F."/>
            <person name="Roux S."/>
            <person name="Paez-Espino D."/>
            <person name="Jungbluth S."/>
            <person name="Walsh D.A."/>
            <person name="Denef V.J."/>
            <person name="McMahon K.D."/>
            <person name="Konstantinidis K.T."/>
            <person name="Eloe-Fadrosh E.A."/>
            <person name="Kyrpides N.C."/>
            <person name="Woyke T."/>
        </authorList>
    </citation>
    <scope>NUCLEOTIDE SEQUENCE</scope>
    <source>
        <strain evidence="1">GVMAG-S-1024976-23</strain>
    </source>
</reference>